<evidence type="ECO:0000256" key="2">
    <source>
        <dbReference type="ARBA" id="ARBA00009370"/>
    </source>
</evidence>
<dbReference type="GO" id="GO:0006465">
    <property type="term" value="P:signal peptide processing"/>
    <property type="evidence" value="ECO:0007669"/>
    <property type="project" value="InterPro"/>
</dbReference>
<dbReference type="PRINTS" id="PR00727">
    <property type="entry name" value="LEADERPTASE"/>
</dbReference>
<dbReference type="OrthoDB" id="9815782at2"/>
<keyword evidence="7" id="KW-0645">Protease</keyword>
<dbReference type="eggNOG" id="COG0681">
    <property type="taxonomic scope" value="Bacteria"/>
</dbReference>
<dbReference type="NCBIfam" id="TIGR02227">
    <property type="entry name" value="sigpep_I_bact"/>
    <property type="match status" value="1"/>
</dbReference>
<keyword evidence="10" id="KW-1185">Reference proteome</keyword>
<comment type="subcellular location">
    <subcellularLocation>
        <location evidence="7">Membrane</location>
        <topology evidence="7">Multi-pass membrane protein</topology>
    </subcellularLocation>
</comment>
<evidence type="ECO:0000256" key="5">
    <source>
        <dbReference type="ARBA" id="ARBA00022801"/>
    </source>
</evidence>
<sequence>MQRFYQGFSRFIREFRGFLGFLLLMLVFRSAIADWNSVPTGSMKPTIIEGDRIVVNKLAYDVKLPFSDITLWRVGEPQRGDIIVFDSVAADTRLVKRVIGLPGDTVAMQDNRLLINGQPLAYAAQQRIGEHYQLVEQLGSLQHPVWWAPEGSKASSFASVTVPLDQYLVLGDNRDNSVDSRYYGFVPRTEIVGRTRSVAMSLNYDNYYLPRSDRFFIELSAPAAP</sequence>
<evidence type="ECO:0000313" key="9">
    <source>
        <dbReference type="EMBL" id="EKE84498.1"/>
    </source>
</evidence>
<evidence type="ECO:0000259" key="8">
    <source>
        <dbReference type="Pfam" id="PF10502"/>
    </source>
</evidence>
<comment type="similarity">
    <text evidence="2 7">Belongs to the peptidase S26 family.</text>
</comment>
<feature type="active site" evidence="6">
    <location>
        <position position="96"/>
    </location>
</feature>
<reference evidence="9 10" key="1">
    <citation type="journal article" date="2012" name="J. Bacteriol.">
        <title>Genome Sequence of Idiomarina xiamenensis Type Strain 10-D-4.</title>
        <authorList>
            <person name="Lai Q."/>
            <person name="Wang L."/>
            <person name="Wang W."/>
            <person name="Shao Z."/>
        </authorList>
    </citation>
    <scope>NUCLEOTIDE SEQUENCE [LARGE SCALE GENOMIC DNA]</scope>
    <source>
        <strain evidence="9 10">10-D-4</strain>
    </source>
</reference>
<proteinExistence type="inferred from homology"/>
<dbReference type="EC" id="3.4.21.89" evidence="3 7"/>
<dbReference type="PANTHER" id="PTHR43390:SF1">
    <property type="entry name" value="CHLOROPLAST PROCESSING PEPTIDASE"/>
    <property type="match status" value="1"/>
</dbReference>
<dbReference type="GO" id="GO:0004252">
    <property type="term" value="F:serine-type endopeptidase activity"/>
    <property type="evidence" value="ECO:0007669"/>
    <property type="project" value="InterPro"/>
</dbReference>
<evidence type="ECO:0000313" key="10">
    <source>
        <dbReference type="Proteomes" id="UP000014115"/>
    </source>
</evidence>
<evidence type="ECO:0000256" key="7">
    <source>
        <dbReference type="RuleBase" id="RU362042"/>
    </source>
</evidence>
<dbReference type="InterPro" id="IPR019757">
    <property type="entry name" value="Pept_S26A_signal_pept_1_Lys-AS"/>
</dbReference>
<dbReference type="PANTHER" id="PTHR43390">
    <property type="entry name" value="SIGNAL PEPTIDASE I"/>
    <property type="match status" value="1"/>
</dbReference>
<evidence type="ECO:0000256" key="4">
    <source>
        <dbReference type="ARBA" id="ARBA00019232"/>
    </source>
</evidence>
<comment type="caution">
    <text evidence="9">The sequence shown here is derived from an EMBL/GenBank/DDBJ whole genome shotgun (WGS) entry which is preliminary data.</text>
</comment>
<dbReference type="RefSeq" id="WP_008488240.1">
    <property type="nucleotide sequence ID" value="NZ_AMRG01000005.1"/>
</dbReference>
<dbReference type="Proteomes" id="UP000014115">
    <property type="component" value="Unassembled WGS sequence"/>
</dbReference>
<dbReference type="GO" id="GO:0009003">
    <property type="term" value="F:signal peptidase activity"/>
    <property type="evidence" value="ECO:0007669"/>
    <property type="project" value="UniProtKB-EC"/>
</dbReference>
<dbReference type="AlphaFoldDB" id="K2K9L7"/>
<evidence type="ECO:0000256" key="3">
    <source>
        <dbReference type="ARBA" id="ARBA00013208"/>
    </source>
</evidence>
<dbReference type="InterPro" id="IPR000223">
    <property type="entry name" value="Pept_S26A_signal_pept_1"/>
</dbReference>
<dbReference type="PATRIC" id="fig|740709.3.peg.1121"/>
<evidence type="ECO:0000256" key="6">
    <source>
        <dbReference type="PIRSR" id="PIRSR600223-1"/>
    </source>
</evidence>
<keyword evidence="5 7" id="KW-0378">Hydrolase</keyword>
<dbReference type="Pfam" id="PF10502">
    <property type="entry name" value="Peptidase_S26"/>
    <property type="match status" value="1"/>
</dbReference>
<dbReference type="STRING" id="740709.A10D4_05502"/>
<organism evidence="9 10">
    <name type="scientific">Idiomarina xiamenensis 10-D-4</name>
    <dbReference type="NCBI Taxonomy" id="740709"/>
    <lineage>
        <taxon>Bacteria</taxon>
        <taxon>Pseudomonadati</taxon>
        <taxon>Pseudomonadota</taxon>
        <taxon>Gammaproteobacteria</taxon>
        <taxon>Alteromonadales</taxon>
        <taxon>Idiomarinaceae</taxon>
        <taxon>Idiomarina</taxon>
    </lineage>
</organism>
<dbReference type="SUPFAM" id="SSF51306">
    <property type="entry name" value="LexA/Signal peptidase"/>
    <property type="match status" value="1"/>
</dbReference>
<dbReference type="Gene3D" id="2.10.109.10">
    <property type="entry name" value="Umud Fragment, subunit A"/>
    <property type="match status" value="1"/>
</dbReference>
<feature type="domain" description="Peptidase S26" evidence="8">
    <location>
        <begin position="18"/>
        <end position="198"/>
    </location>
</feature>
<dbReference type="PROSITE" id="PS00760">
    <property type="entry name" value="SPASE_I_2"/>
    <property type="match status" value="1"/>
</dbReference>
<dbReference type="EMBL" id="AMRG01000005">
    <property type="protein sequence ID" value="EKE84498.1"/>
    <property type="molecule type" value="Genomic_DNA"/>
</dbReference>
<feature type="active site" evidence="6">
    <location>
        <position position="42"/>
    </location>
</feature>
<dbReference type="InterPro" id="IPR019758">
    <property type="entry name" value="Pept_S26A_signal_pept_1_CS"/>
</dbReference>
<accession>K2K9L7</accession>
<name>K2K9L7_9GAMM</name>
<dbReference type="InterPro" id="IPR036286">
    <property type="entry name" value="LexA/Signal_pep-like_sf"/>
</dbReference>
<dbReference type="GO" id="GO:0016020">
    <property type="term" value="C:membrane"/>
    <property type="evidence" value="ECO:0007669"/>
    <property type="project" value="UniProtKB-SubCell"/>
</dbReference>
<gene>
    <name evidence="9" type="ORF">A10D4_05502</name>
</gene>
<dbReference type="CDD" id="cd06530">
    <property type="entry name" value="S26_SPase_I"/>
    <property type="match status" value="1"/>
</dbReference>
<comment type="catalytic activity">
    <reaction evidence="1 7">
        <text>Cleavage of hydrophobic, N-terminal signal or leader sequences from secreted and periplasmic proteins.</text>
        <dbReference type="EC" id="3.4.21.89"/>
    </reaction>
</comment>
<dbReference type="PROSITE" id="PS00761">
    <property type="entry name" value="SPASE_I_3"/>
    <property type="match status" value="1"/>
</dbReference>
<dbReference type="InterPro" id="IPR019533">
    <property type="entry name" value="Peptidase_S26"/>
</dbReference>
<dbReference type="MEROPS" id="S26.026"/>
<evidence type="ECO:0000256" key="1">
    <source>
        <dbReference type="ARBA" id="ARBA00000677"/>
    </source>
</evidence>
<protein>
    <recommendedName>
        <fullName evidence="4 7">Signal peptidase I</fullName>
        <ecNumber evidence="3 7">3.4.21.89</ecNumber>
    </recommendedName>
</protein>